<evidence type="ECO:0000313" key="3">
    <source>
        <dbReference type="EMBL" id="QPK82638.1"/>
    </source>
</evidence>
<keyword evidence="2" id="KW-0472">Membrane</keyword>
<evidence type="ECO:0000256" key="1">
    <source>
        <dbReference type="SAM" id="MobiDB-lite"/>
    </source>
</evidence>
<keyword evidence="2" id="KW-0812">Transmembrane</keyword>
<reference evidence="3 4" key="1">
    <citation type="submission" date="2020-11" db="EMBL/GenBank/DDBJ databases">
        <title>Corynebacterium sp. MC1420.</title>
        <authorList>
            <person name="Zhou J."/>
        </authorList>
    </citation>
    <scope>NUCLEOTIDE SEQUENCE [LARGE SCALE GENOMIC DNA]</scope>
    <source>
        <strain evidence="3 4">MC1420</strain>
    </source>
</reference>
<protein>
    <submittedName>
        <fullName evidence="3">TIGR02234 family membrane protein</fullName>
    </submittedName>
</protein>
<dbReference type="InterPro" id="IPR011746">
    <property type="entry name" value="Trp_synth-assoc_CHP"/>
</dbReference>
<feature type="transmembrane region" description="Helical" evidence="2">
    <location>
        <begin position="83"/>
        <end position="103"/>
    </location>
</feature>
<proteinExistence type="predicted"/>
<accession>A0A7T0KMP1</accession>
<dbReference type="InterPro" id="IPR019051">
    <property type="entry name" value="Trp_biosyn_TM_oprn/chp"/>
</dbReference>
<dbReference type="Proteomes" id="UP000594586">
    <property type="component" value="Chromosome"/>
</dbReference>
<keyword evidence="2" id="KW-1133">Transmembrane helix</keyword>
<evidence type="ECO:0000313" key="4">
    <source>
        <dbReference type="Proteomes" id="UP000594586"/>
    </source>
</evidence>
<name>A0A7T0KMP1_9CORY</name>
<dbReference type="NCBIfam" id="TIGR02234">
    <property type="entry name" value="trp_oprn_chp"/>
    <property type="match status" value="1"/>
</dbReference>
<keyword evidence="4" id="KW-1185">Reference proteome</keyword>
<feature type="transmembrane region" description="Helical" evidence="2">
    <location>
        <begin position="53"/>
        <end position="76"/>
    </location>
</feature>
<dbReference type="EMBL" id="CP064955">
    <property type="protein sequence ID" value="QPK82638.1"/>
    <property type="molecule type" value="Genomic_DNA"/>
</dbReference>
<feature type="region of interest" description="Disordered" evidence="1">
    <location>
        <begin position="189"/>
        <end position="230"/>
    </location>
</feature>
<evidence type="ECO:0000256" key="2">
    <source>
        <dbReference type="SAM" id="Phobius"/>
    </source>
</evidence>
<feature type="transmembrane region" description="Helical" evidence="2">
    <location>
        <begin position="146"/>
        <end position="165"/>
    </location>
</feature>
<gene>
    <name evidence="3" type="ORF">G7Y29_07035</name>
</gene>
<feature type="transmembrane region" description="Helical" evidence="2">
    <location>
        <begin position="12"/>
        <end position="33"/>
    </location>
</feature>
<dbReference type="KEGG" id="cqn:G7Y29_07035"/>
<organism evidence="3 4">
    <name type="scientific">Corynebacterium qintianiae</name>
    <dbReference type="NCBI Taxonomy" id="2709392"/>
    <lineage>
        <taxon>Bacteria</taxon>
        <taxon>Bacillati</taxon>
        <taxon>Actinomycetota</taxon>
        <taxon>Actinomycetes</taxon>
        <taxon>Mycobacteriales</taxon>
        <taxon>Corynebacteriaceae</taxon>
        <taxon>Corynebacterium</taxon>
    </lineage>
</organism>
<dbReference type="Pfam" id="PF09534">
    <property type="entry name" value="Trp_oprn_chp"/>
    <property type="match status" value="1"/>
</dbReference>
<dbReference type="AlphaFoldDB" id="A0A7T0KMP1"/>
<dbReference type="RefSeq" id="WP_165002595.1">
    <property type="nucleotide sequence ID" value="NZ_CP064955.1"/>
</dbReference>
<sequence>MAQQTVDKGLSRLGAAGLGLGGVTVALFSRAPWMHVSYFDDRVGGGVRDLSGAQWSTEVSAVSLLLVAAAIAVLALRRLPRRVIGAICALAAAVAVVSPMTLLTGGADPERVRVLLTAGAEDVQARAGSVSGMAELTSVELNSANLALTTLGFALAIAGGAAVALRPGRDSAKLNKYETEAVRKQKIGTDLEENPDSGRVLWDALDADIDPTDPSPDGSNPAGGNAGTRI</sequence>